<accession>A0A5D3B3P7</accession>
<dbReference type="AlphaFoldDB" id="A0A5D3B3P7"/>
<dbReference type="Proteomes" id="UP000322245">
    <property type="component" value="Unassembled WGS sequence"/>
</dbReference>
<gene>
    <name evidence="2" type="ORF">B9479_001734</name>
</gene>
<feature type="region of interest" description="Disordered" evidence="1">
    <location>
        <begin position="1109"/>
        <end position="1137"/>
    </location>
</feature>
<feature type="region of interest" description="Disordered" evidence="1">
    <location>
        <begin position="1001"/>
        <end position="1021"/>
    </location>
</feature>
<sequence length="1160" mass="130832">MSKPTRKNLRHTLGATPVFFSFAETLMPSQEAQLASQSAALGVIYSYLSDEVEEALSLEARDYDRPDPKLLWEELARTYSNTTSTRPDNPPRFSTSTIYIIVMPSNKENGSQGGRPHETWWAGFIRLEHDIKAFDLSQYQKNAWCKKCITSKLSSDVLYTTWQPTGPDQPISEIPDDNQDEQEYIADRHRQQAMSVVLGAFAGDEEPQNIRQARNREDWESWKLTINAELKMPSDKNVYTECRLPDDRKPIRSRLVFKVKRDQDSLSTARTYHDPFCGRQATLLNHLRRHHASTVTNSTGATSDNESTTAIASTTETAAKPDVQTVLRLKMLSPKYSDLIFLFNKVHHRSGVEILEMLYPSSGGFGSAKTHFSFRGQEITLKMYPRLVHRLKSINSRIEVTDAKTKHAQLERILDNLEEHPPGAIGGWRIEVSLQARTLEEAMGILLDFNNHVLEPETTINASFNQSSDDDSDYSYESSLHSASETSSSGSSSPRSSLSSPTPPPEPPIFPLRQCPDTSRYVLPPVPPIAEEKIENKRLEVLLVTKGDYMVQNRLMSNAFNAGGFLNGASIRQLIPMKDKSVAFDYLREFIIRLERQAKVSVKYIRTDNGEPPIFPLRQCPDTSRYVLPPVPPIAEEVSRCAIFDLKTWMNPVYKKIKNKRLEVLLVTKGDYMAQNRRMSIAFNAGGFLNGASTSVPEESVLQAMWERWVTLGLNLNPYDSTRRERMRRVVTAIIPGEPAWWQEASYTPQQRAILTVSDHLGSLYGSGRGLSELFDLIRSVIGRLSCPNDRGDGSHRAVNLQKYGIQNGIFRVKCGMGRACKVSLKAGELRSLFTTMVLERTIPHALVKLDDDTFNMVHRLYQGDEDVVVPSARHSYTLPQGSNIFAPGNPHYGYLHNRNASAAVDNFENMTPIPSLPPSLLGVKRRPPSSAELLPGCELPDRKKLAGTIHERNMAMIKDTISSTLEMGEEGWEKRGTYSDLMRLISSTLPVAPRFRPRKSLKLSHPTAPDSAQTVANERKGRQSYCGVQTYAKLLLDYQTILRDTRDPLTDSEIKHQFLHGFQGDDAPVGNKVRRYLERFIDEADCPFPSLQSRREWYRIPLFISPQARPDKRNGSGNKGKERQRDDHRATGNEVRLTYPALNASVRKALNASGIYSKA</sequence>
<name>A0A5D3B3P7_9TREE</name>
<feature type="compositionally biased region" description="Pro residues" evidence="1">
    <location>
        <begin position="501"/>
        <end position="510"/>
    </location>
</feature>
<feature type="region of interest" description="Disordered" evidence="1">
    <location>
        <begin position="462"/>
        <end position="514"/>
    </location>
</feature>
<dbReference type="PANTHER" id="PTHR34863">
    <property type="entry name" value="EXPRESSED PROTEIN"/>
    <property type="match status" value="1"/>
</dbReference>
<feature type="compositionally biased region" description="Basic and acidic residues" evidence="1">
    <location>
        <begin position="1110"/>
        <end position="1132"/>
    </location>
</feature>
<reference evidence="2 3" key="1">
    <citation type="submission" date="2017-05" db="EMBL/GenBank/DDBJ databases">
        <title>The Genome Sequence of Tsuchiyaea wingfieldii DSM 27421.</title>
        <authorList>
            <person name="Cuomo C."/>
            <person name="Passer A."/>
            <person name="Billmyre B."/>
            <person name="Heitman J."/>
        </authorList>
    </citation>
    <scope>NUCLEOTIDE SEQUENCE [LARGE SCALE GENOMIC DNA]</scope>
    <source>
        <strain evidence="2 3">DSM 27421</strain>
    </source>
</reference>
<evidence type="ECO:0000313" key="2">
    <source>
        <dbReference type="EMBL" id="TYJ57652.1"/>
    </source>
</evidence>
<proteinExistence type="predicted"/>
<evidence type="ECO:0000256" key="1">
    <source>
        <dbReference type="SAM" id="MobiDB-lite"/>
    </source>
</evidence>
<evidence type="ECO:0000313" key="3">
    <source>
        <dbReference type="Proteomes" id="UP000322245"/>
    </source>
</evidence>
<dbReference type="EMBL" id="NIDF01000011">
    <property type="protein sequence ID" value="TYJ57652.1"/>
    <property type="molecule type" value="Genomic_DNA"/>
</dbReference>
<feature type="compositionally biased region" description="Low complexity" evidence="1">
    <location>
        <begin position="475"/>
        <end position="500"/>
    </location>
</feature>
<comment type="caution">
    <text evidence="2">The sequence shown here is derived from an EMBL/GenBank/DDBJ whole genome shotgun (WGS) entry which is preliminary data.</text>
</comment>
<keyword evidence="3" id="KW-1185">Reference proteome</keyword>
<protein>
    <submittedName>
        <fullName evidence="2">Uncharacterized protein</fullName>
    </submittedName>
</protein>
<organism evidence="2 3">
    <name type="scientific">Cryptococcus floricola</name>
    <dbReference type="NCBI Taxonomy" id="2591691"/>
    <lineage>
        <taxon>Eukaryota</taxon>
        <taxon>Fungi</taxon>
        <taxon>Dikarya</taxon>
        <taxon>Basidiomycota</taxon>
        <taxon>Agaricomycotina</taxon>
        <taxon>Tremellomycetes</taxon>
        <taxon>Tremellales</taxon>
        <taxon>Cryptococcaceae</taxon>
        <taxon>Cryptococcus</taxon>
    </lineage>
</organism>
<dbReference type="PANTHER" id="PTHR34863:SF1">
    <property type="entry name" value="OTU DOMAIN-CONTAINING PROTEIN"/>
    <property type="match status" value="1"/>
</dbReference>